<evidence type="ECO:0000256" key="4">
    <source>
        <dbReference type="ARBA" id="ARBA00023002"/>
    </source>
</evidence>
<evidence type="ECO:0000256" key="5">
    <source>
        <dbReference type="PIRSR" id="PIRSR000303-1"/>
    </source>
</evidence>
<organism evidence="7 8">
    <name type="scientific">Pieris macdunnoughi</name>
    <dbReference type="NCBI Taxonomy" id="345717"/>
    <lineage>
        <taxon>Eukaryota</taxon>
        <taxon>Metazoa</taxon>
        <taxon>Ecdysozoa</taxon>
        <taxon>Arthropoda</taxon>
        <taxon>Hexapoda</taxon>
        <taxon>Insecta</taxon>
        <taxon>Pterygota</taxon>
        <taxon>Neoptera</taxon>
        <taxon>Endopterygota</taxon>
        <taxon>Lepidoptera</taxon>
        <taxon>Glossata</taxon>
        <taxon>Ditrysia</taxon>
        <taxon>Papilionoidea</taxon>
        <taxon>Pieridae</taxon>
        <taxon>Pierinae</taxon>
        <taxon>Pieris</taxon>
    </lineage>
</organism>
<dbReference type="PROSITE" id="PS00763">
    <property type="entry name" value="GLUTATHIONE_PEROXID_2"/>
    <property type="match status" value="1"/>
</dbReference>
<evidence type="ECO:0000256" key="6">
    <source>
        <dbReference type="RuleBase" id="RU000499"/>
    </source>
</evidence>
<dbReference type="Gene3D" id="3.40.30.10">
    <property type="entry name" value="Glutaredoxin"/>
    <property type="match status" value="1"/>
</dbReference>
<keyword evidence="4 6" id="KW-0560">Oxidoreductase</keyword>
<dbReference type="PRINTS" id="PR01011">
    <property type="entry name" value="GLUTPROXDASE"/>
</dbReference>
<feature type="active site" evidence="5">
    <location>
        <position position="77"/>
    </location>
</feature>
<dbReference type="InterPro" id="IPR029759">
    <property type="entry name" value="GPX_AS"/>
</dbReference>
<dbReference type="Proteomes" id="UP000663880">
    <property type="component" value="Unassembled WGS sequence"/>
</dbReference>
<evidence type="ECO:0000256" key="3">
    <source>
        <dbReference type="ARBA" id="ARBA00022933"/>
    </source>
</evidence>
<reference evidence="7" key="1">
    <citation type="submission" date="2021-02" db="EMBL/GenBank/DDBJ databases">
        <authorList>
            <person name="Steward A R."/>
        </authorList>
    </citation>
    <scope>NUCLEOTIDE SEQUENCE</scope>
</reference>
<evidence type="ECO:0000313" key="7">
    <source>
        <dbReference type="EMBL" id="CAF4951388.1"/>
    </source>
</evidence>
<name>A0A821XYF6_9NEOP</name>
<dbReference type="PROSITE" id="PS51355">
    <property type="entry name" value="GLUTATHIONE_PEROXID_3"/>
    <property type="match status" value="1"/>
</dbReference>
<dbReference type="EMBL" id="CAJOBZ010000073">
    <property type="protein sequence ID" value="CAF4951388.1"/>
    <property type="molecule type" value="Genomic_DNA"/>
</dbReference>
<dbReference type="InterPro" id="IPR036249">
    <property type="entry name" value="Thioredoxin-like_sf"/>
</dbReference>
<dbReference type="PIRSF" id="PIRSF000303">
    <property type="entry name" value="Glutathion_perox"/>
    <property type="match status" value="1"/>
</dbReference>
<dbReference type="InterPro" id="IPR000889">
    <property type="entry name" value="Glutathione_peroxidase"/>
</dbReference>
<dbReference type="AlphaFoldDB" id="A0A821XYF6"/>
<keyword evidence="8" id="KW-1185">Reference proteome</keyword>
<dbReference type="OrthoDB" id="446890at2759"/>
<dbReference type="PROSITE" id="PS00460">
    <property type="entry name" value="GLUTATHIONE_PEROXID_1"/>
    <property type="match status" value="1"/>
</dbReference>
<dbReference type="FunFam" id="3.40.30.10:FF:000025">
    <property type="entry name" value="Glutathione peroxidase"/>
    <property type="match status" value="1"/>
</dbReference>
<evidence type="ECO:0000256" key="2">
    <source>
        <dbReference type="ARBA" id="ARBA00022559"/>
    </source>
</evidence>
<accession>A0A821XYF6</accession>
<dbReference type="GO" id="GO:0006979">
    <property type="term" value="P:response to oxidative stress"/>
    <property type="evidence" value="ECO:0007669"/>
    <property type="project" value="InterPro"/>
</dbReference>
<comment type="caution">
    <text evidence="7">The sequence shown here is derived from an EMBL/GenBank/DDBJ whole genome shotgun (WGS) entry which is preliminary data.</text>
</comment>
<dbReference type="GO" id="GO:0004601">
    <property type="term" value="F:peroxidase activity"/>
    <property type="evidence" value="ECO:0007669"/>
    <property type="project" value="UniProtKB-KW"/>
</dbReference>
<dbReference type="SUPFAM" id="SSF52833">
    <property type="entry name" value="Thioredoxin-like"/>
    <property type="match status" value="1"/>
</dbReference>
<keyword evidence="2 6" id="KW-0575">Peroxidase</keyword>
<dbReference type="PANTHER" id="PTHR11592:SF134">
    <property type="entry name" value="PHOSPHOLIPID HYDROPEROXIDE GLUTATHIONE PEROXIDASE"/>
    <property type="match status" value="1"/>
</dbReference>
<gene>
    <name evidence="7" type="ORF">PMACD_LOCUS15724</name>
</gene>
<sequence length="200" mass="22601">MTIGFRSLSKLVVPAVTNLYCVSRLQISTLKMTDNNPDYKSASSIHEFTVKNIKGEDVKLDVYKGHVCIIVNVASQCGLTANNYKQLNELFDHYGESRGLRILAFPCNQFAGQEPGNSEDIVCFASERKVKFDLFEKIDVNGDSAHPLWKFLKNKQGGTLGSFIKWNFTKFIIDKDGVPVERHGPNVDPTNLVQHLEKYW</sequence>
<keyword evidence="3" id="KW-0712">Selenocysteine</keyword>
<comment type="similarity">
    <text evidence="1 6">Belongs to the glutathione peroxidase family.</text>
</comment>
<proteinExistence type="inferred from homology"/>
<dbReference type="InterPro" id="IPR029760">
    <property type="entry name" value="GPX_CS"/>
</dbReference>
<dbReference type="Pfam" id="PF00255">
    <property type="entry name" value="GSHPx"/>
    <property type="match status" value="1"/>
</dbReference>
<dbReference type="PANTHER" id="PTHR11592">
    <property type="entry name" value="GLUTATHIONE PEROXIDASE"/>
    <property type="match status" value="1"/>
</dbReference>
<dbReference type="CDD" id="cd00340">
    <property type="entry name" value="GSH_Peroxidase"/>
    <property type="match status" value="1"/>
</dbReference>
<protein>
    <recommendedName>
        <fullName evidence="6">Glutathione peroxidase</fullName>
    </recommendedName>
</protein>
<evidence type="ECO:0000313" key="8">
    <source>
        <dbReference type="Proteomes" id="UP000663880"/>
    </source>
</evidence>
<evidence type="ECO:0000256" key="1">
    <source>
        <dbReference type="ARBA" id="ARBA00006926"/>
    </source>
</evidence>